<comment type="subcellular location">
    <subcellularLocation>
        <location evidence="1">Cell membrane</location>
        <topology evidence="1">Multi-pass membrane protein</topology>
    </subcellularLocation>
</comment>
<dbReference type="GO" id="GO:0008324">
    <property type="term" value="F:monoatomic cation transmembrane transporter activity"/>
    <property type="evidence" value="ECO:0007669"/>
    <property type="project" value="InterPro"/>
</dbReference>
<dbReference type="Gene3D" id="3.30.70.1430">
    <property type="entry name" value="Multidrug efflux transporter AcrB pore domain"/>
    <property type="match status" value="2"/>
</dbReference>
<comment type="similarity">
    <text evidence="2">Belongs to the resistance-nodulation-cell division (RND) (TC 2.A.6) family.</text>
</comment>
<dbReference type="SUPFAM" id="SSF82866">
    <property type="entry name" value="Multidrug efflux transporter AcrB transmembrane domain"/>
    <property type="match status" value="2"/>
</dbReference>
<evidence type="ECO:0000256" key="7">
    <source>
        <dbReference type="ARBA" id="ARBA00023136"/>
    </source>
</evidence>
<evidence type="ECO:0000256" key="8">
    <source>
        <dbReference type="SAM" id="Phobius"/>
    </source>
</evidence>
<dbReference type="Gene3D" id="3.30.70.1320">
    <property type="entry name" value="Multidrug efflux transporter AcrB pore domain like"/>
    <property type="match status" value="1"/>
</dbReference>
<reference evidence="9 10" key="1">
    <citation type="submission" date="2016-11" db="EMBL/GenBank/DDBJ databases">
        <authorList>
            <person name="Jaros S."/>
            <person name="Januszkiewicz K."/>
            <person name="Wedrychowicz H."/>
        </authorList>
    </citation>
    <scope>NUCLEOTIDE SEQUENCE [LARGE SCALE GENOMIC DNA]</scope>
    <source>
        <strain evidence="9 10">DSM 21986</strain>
    </source>
</reference>
<dbReference type="SUPFAM" id="SSF82693">
    <property type="entry name" value="Multidrug efflux transporter AcrB pore domain, PN1, PN2, PC1 and PC2 subdomains"/>
    <property type="match status" value="3"/>
</dbReference>
<dbReference type="PANTHER" id="PTHR32063:SF24">
    <property type="entry name" value="CATION EFFLUX SYSTEM (ACRB_ACRD_ACRF FAMILY)"/>
    <property type="match status" value="1"/>
</dbReference>
<keyword evidence="5 8" id="KW-0812">Transmembrane</keyword>
<feature type="transmembrane region" description="Helical" evidence="8">
    <location>
        <begin position="12"/>
        <end position="31"/>
    </location>
</feature>
<sequence length="1034" mass="113322">MLQQIIDKVLKNRLTILILVAAVGVYGYFSFEEVPIDSFPDVSPTMVQVFTSSPGLSPVDVETQISYPIEISMYGLPKLDRVQSTSIFGLSRVNIYFEDGTDIYFARRLVMERLSKAREEIPPGLGNPQLGPITTGLGTIMMYEVTNADTANHSLMELRTAQDWIVKPQLRTVPGVTGVLSLGGDVRQFQVNADMNALISRGLTLEDLEKAINSNNRNVGASFLERGGEEYLVRGYGWIQPDKQGLEDIRNIIVKNSAGTPIYVKDVAKVEFGSEIKRGTLIKDQEESVGGFVLKLIGTNTQDLLAQVDQKIDAINQALPDGMVMIPFYSQGQLVNKAVGTVSNALYIGAILVLVILYFFMGDLRSTLIIISTVPIAFLMAFIGMNLMGISANLMSLGGLAISIGMIGDSATVIVENTYRLLEERDTENVSLVRMVGEAAREVIRPVIFATSIIIIVFIPLFSLEGVEGKMFKPLAYTITFALAGAIFLALTYIPVISSFILPDKGMDKEPWLVRKVKGYSRPLIEKATKFPKMVFGGALVLFAASMAVFPFLGTEFQPTLREGTFAVRSVLPPGANLPTTKEYTKRIQESMQTFPEVQGIYSRVGRAEVGGDPEPVNVVFNVVNLKPLDEWDAGHSYEELQSAMAVKLNEDLPGVASNFSQPIQLRTDELLSGVRAQVVASLYGDDLDTLAQKAQEIAEVAKSVDGAVDVRAQQQGGKPQILVRPDRDQLARLGISIDNFLNTVETGIGGSVAGQVFEGIRRFDIFVRLQENQRKRIEQVRELPVRTAKGSLVPLSQIADVEVFTGPKQISRNKASRRTYVQLNVRGRDMGSVVSDIRRKVEAQVALPAGYFIEYGGQFENQQRAMNRLMVVVPITLGLIFFMLFSTFGSWRYAVLIFLNIPFATIGGIFALWISGLYLSVPAAVGFIAIFGIAVLNGLVIVSYINQLREEGMSTERSVVQASLLRLRPVLMTALTTGLGLLPLLLANDIGSNVQRPLAAVVVGGLFTSTLLTLVVLPTIYKWFAEPVTHAEV</sequence>
<evidence type="ECO:0000313" key="10">
    <source>
        <dbReference type="Proteomes" id="UP000184041"/>
    </source>
</evidence>
<dbReference type="GO" id="GO:0042910">
    <property type="term" value="F:xenobiotic transmembrane transporter activity"/>
    <property type="evidence" value="ECO:0007669"/>
    <property type="project" value="TreeGrafter"/>
</dbReference>
<dbReference type="GO" id="GO:0005886">
    <property type="term" value="C:plasma membrane"/>
    <property type="evidence" value="ECO:0007669"/>
    <property type="project" value="UniProtKB-SubCell"/>
</dbReference>
<evidence type="ECO:0000313" key="9">
    <source>
        <dbReference type="EMBL" id="SHF05320.1"/>
    </source>
</evidence>
<feature type="transmembrane region" description="Helical" evidence="8">
    <location>
        <begin position="870"/>
        <end position="889"/>
    </location>
</feature>
<evidence type="ECO:0000256" key="2">
    <source>
        <dbReference type="ARBA" id="ARBA00010942"/>
    </source>
</evidence>
<feature type="transmembrane region" description="Helical" evidence="8">
    <location>
        <begin position="896"/>
        <end position="919"/>
    </location>
</feature>
<dbReference type="AlphaFoldDB" id="A0A1M4YI05"/>
<dbReference type="Pfam" id="PF00873">
    <property type="entry name" value="ACR_tran"/>
    <property type="match status" value="1"/>
</dbReference>
<name>A0A1M4YI05_9BACT</name>
<dbReference type="OrthoDB" id="636130at2"/>
<evidence type="ECO:0000256" key="1">
    <source>
        <dbReference type="ARBA" id="ARBA00004651"/>
    </source>
</evidence>
<accession>A0A1M4YI05</accession>
<dbReference type="PRINTS" id="PR00702">
    <property type="entry name" value="ACRIFLAVINRP"/>
</dbReference>
<dbReference type="InterPro" id="IPR001036">
    <property type="entry name" value="Acrflvin-R"/>
</dbReference>
<evidence type="ECO:0000256" key="6">
    <source>
        <dbReference type="ARBA" id="ARBA00022989"/>
    </source>
</evidence>
<dbReference type="Proteomes" id="UP000184041">
    <property type="component" value="Unassembled WGS sequence"/>
</dbReference>
<feature type="transmembrane region" description="Helical" evidence="8">
    <location>
        <begin position="344"/>
        <end position="361"/>
    </location>
</feature>
<dbReference type="EMBL" id="FQUS01000005">
    <property type="protein sequence ID" value="SHF05320.1"/>
    <property type="molecule type" value="Genomic_DNA"/>
</dbReference>
<feature type="transmembrane region" description="Helical" evidence="8">
    <location>
        <begin position="968"/>
        <end position="987"/>
    </location>
</feature>
<feature type="transmembrane region" description="Helical" evidence="8">
    <location>
        <begin position="925"/>
        <end position="947"/>
    </location>
</feature>
<feature type="transmembrane region" description="Helical" evidence="8">
    <location>
        <begin position="999"/>
        <end position="1018"/>
    </location>
</feature>
<proteinExistence type="inferred from homology"/>
<keyword evidence="4" id="KW-1003">Cell membrane</keyword>
<dbReference type="SUPFAM" id="SSF82714">
    <property type="entry name" value="Multidrug efflux transporter AcrB TolC docking domain, DN and DC subdomains"/>
    <property type="match status" value="2"/>
</dbReference>
<evidence type="ECO:0000256" key="4">
    <source>
        <dbReference type="ARBA" id="ARBA00022475"/>
    </source>
</evidence>
<feature type="transmembrane region" description="Helical" evidence="8">
    <location>
        <begin position="534"/>
        <end position="553"/>
    </location>
</feature>
<dbReference type="STRING" id="1194090.SAMN05443144_10568"/>
<feature type="transmembrane region" description="Helical" evidence="8">
    <location>
        <begin position="394"/>
        <end position="415"/>
    </location>
</feature>
<dbReference type="RefSeq" id="WP_073060790.1">
    <property type="nucleotide sequence ID" value="NZ_FQUS01000005.1"/>
</dbReference>
<feature type="transmembrane region" description="Helical" evidence="8">
    <location>
        <begin position="475"/>
        <end position="502"/>
    </location>
</feature>
<protein>
    <submittedName>
        <fullName evidence="9">Cobalt-zinc-cadmium resistance protein CzcA</fullName>
    </submittedName>
</protein>
<feature type="transmembrane region" description="Helical" evidence="8">
    <location>
        <begin position="368"/>
        <end position="388"/>
    </location>
</feature>
<keyword evidence="6 8" id="KW-1133">Transmembrane helix</keyword>
<dbReference type="PANTHER" id="PTHR32063">
    <property type="match status" value="1"/>
</dbReference>
<dbReference type="Gene3D" id="1.20.1640.10">
    <property type="entry name" value="Multidrug efflux transporter AcrB transmembrane domain"/>
    <property type="match status" value="2"/>
</dbReference>
<evidence type="ECO:0000256" key="3">
    <source>
        <dbReference type="ARBA" id="ARBA00022448"/>
    </source>
</evidence>
<evidence type="ECO:0000256" key="5">
    <source>
        <dbReference type="ARBA" id="ARBA00022692"/>
    </source>
</evidence>
<gene>
    <name evidence="9" type="ORF">SAMN05443144_10568</name>
</gene>
<feature type="transmembrane region" description="Helical" evidence="8">
    <location>
        <begin position="443"/>
        <end position="463"/>
    </location>
</feature>
<keyword evidence="10" id="KW-1185">Reference proteome</keyword>
<dbReference type="Gene3D" id="3.30.70.1440">
    <property type="entry name" value="Multidrug efflux transporter AcrB pore domain"/>
    <property type="match status" value="1"/>
</dbReference>
<dbReference type="NCBIfam" id="TIGR00914">
    <property type="entry name" value="2A0601"/>
    <property type="match status" value="1"/>
</dbReference>
<dbReference type="Gene3D" id="3.30.2090.10">
    <property type="entry name" value="Multidrug efflux transporter AcrB TolC docking domain, DN and DC subdomains"/>
    <property type="match status" value="2"/>
</dbReference>
<keyword evidence="3" id="KW-0813">Transport</keyword>
<organism evidence="9 10">
    <name type="scientific">Fodinibius roseus</name>
    <dbReference type="NCBI Taxonomy" id="1194090"/>
    <lineage>
        <taxon>Bacteria</taxon>
        <taxon>Pseudomonadati</taxon>
        <taxon>Balneolota</taxon>
        <taxon>Balneolia</taxon>
        <taxon>Balneolales</taxon>
        <taxon>Balneolaceae</taxon>
        <taxon>Fodinibius</taxon>
    </lineage>
</organism>
<dbReference type="InterPro" id="IPR027463">
    <property type="entry name" value="AcrB_DN_DC_subdom"/>
</dbReference>
<dbReference type="InterPro" id="IPR004763">
    <property type="entry name" value="CusA-like"/>
</dbReference>
<keyword evidence="7 8" id="KW-0472">Membrane</keyword>